<dbReference type="AlphaFoldDB" id="W7NE76"/>
<protein>
    <submittedName>
        <fullName evidence="2">Uncharacterized protein</fullName>
    </submittedName>
</protein>
<dbReference type="GeneID" id="30074219"/>
<feature type="compositionally biased region" description="Low complexity" evidence="1">
    <location>
        <begin position="83"/>
        <end position="95"/>
    </location>
</feature>
<dbReference type="VEuPathDB" id="FungiDB:FVEG_17343"/>
<proteinExistence type="predicted"/>
<keyword evidence="3" id="KW-1185">Reference proteome</keyword>
<sequence length="146" mass="15981">MRPQTHSFTADFPLSPARNASITPSTTVVLSSAPHTRHSPLMQAMFESEIQLYPAGQLVCHQPGLAPALPRDKENHRQLRPGSSSISSQTTTGRSKSSLYNCKATLEEPAVTDCEHTRTSLDAVTSYNINILTNEQPHTSDDTSMF</sequence>
<accession>W7NE76</accession>
<organism evidence="2 3">
    <name type="scientific">Gibberella moniliformis (strain M3125 / FGSC 7600)</name>
    <name type="common">Maize ear and stalk rot fungus</name>
    <name type="synonym">Fusarium verticillioides</name>
    <dbReference type="NCBI Taxonomy" id="334819"/>
    <lineage>
        <taxon>Eukaryota</taxon>
        <taxon>Fungi</taxon>
        <taxon>Dikarya</taxon>
        <taxon>Ascomycota</taxon>
        <taxon>Pezizomycotina</taxon>
        <taxon>Sordariomycetes</taxon>
        <taxon>Hypocreomycetidae</taxon>
        <taxon>Hypocreales</taxon>
        <taxon>Nectriaceae</taxon>
        <taxon>Fusarium</taxon>
        <taxon>Fusarium fujikuroi species complex</taxon>
    </lineage>
</organism>
<name>W7NE76_GIBM7</name>
<dbReference type="RefSeq" id="XP_018760803.1">
    <property type="nucleotide sequence ID" value="XM_018906597.1"/>
</dbReference>
<feature type="region of interest" description="Disordered" evidence="1">
    <location>
        <begin position="1"/>
        <end position="20"/>
    </location>
</feature>
<dbReference type="Proteomes" id="UP000009096">
    <property type="component" value="Chromosome 3"/>
</dbReference>
<dbReference type="EMBL" id="DS022261">
    <property type="protein sequence ID" value="EWG54612.1"/>
    <property type="molecule type" value="Genomic_DNA"/>
</dbReference>
<feature type="region of interest" description="Disordered" evidence="1">
    <location>
        <begin position="64"/>
        <end position="99"/>
    </location>
</feature>
<dbReference type="KEGG" id="fvr:FVEG_17343"/>
<gene>
    <name evidence="2" type="ORF">FVEG_17343</name>
</gene>
<evidence type="ECO:0000313" key="3">
    <source>
        <dbReference type="Proteomes" id="UP000009096"/>
    </source>
</evidence>
<evidence type="ECO:0000256" key="1">
    <source>
        <dbReference type="SAM" id="MobiDB-lite"/>
    </source>
</evidence>
<evidence type="ECO:0000313" key="2">
    <source>
        <dbReference type="EMBL" id="EWG54612.1"/>
    </source>
</evidence>
<reference evidence="2 3" key="1">
    <citation type="journal article" date="2010" name="Nature">
        <title>Comparative genomics reveals mobile pathogenicity chromosomes in Fusarium.</title>
        <authorList>
            <person name="Ma L.J."/>
            <person name="van der Does H.C."/>
            <person name="Borkovich K.A."/>
            <person name="Coleman J.J."/>
            <person name="Daboussi M.J."/>
            <person name="Di Pietro A."/>
            <person name="Dufresne M."/>
            <person name="Freitag M."/>
            <person name="Grabherr M."/>
            <person name="Henrissat B."/>
            <person name="Houterman P.M."/>
            <person name="Kang S."/>
            <person name="Shim W.B."/>
            <person name="Woloshuk C."/>
            <person name="Xie X."/>
            <person name="Xu J.R."/>
            <person name="Antoniw J."/>
            <person name="Baker S.E."/>
            <person name="Bluhm B.H."/>
            <person name="Breakspear A."/>
            <person name="Brown D.W."/>
            <person name="Butchko R.A."/>
            <person name="Chapman S."/>
            <person name="Coulson R."/>
            <person name="Coutinho P.M."/>
            <person name="Danchin E.G."/>
            <person name="Diener A."/>
            <person name="Gale L.R."/>
            <person name="Gardiner D.M."/>
            <person name="Goff S."/>
            <person name="Hammond-Kosack K.E."/>
            <person name="Hilburn K."/>
            <person name="Hua-Van A."/>
            <person name="Jonkers W."/>
            <person name="Kazan K."/>
            <person name="Kodira C.D."/>
            <person name="Koehrsen M."/>
            <person name="Kumar L."/>
            <person name="Lee Y.H."/>
            <person name="Li L."/>
            <person name="Manners J.M."/>
            <person name="Miranda-Saavedra D."/>
            <person name="Mukherjee M."/>
            <person name="Park G."/>
            <person name="Park J."/>
            <person name="Park S.Y."/>
            <person name="Proctor R.H."/>
            <person name="Regev A."/>
            <person name="Ruiz-Roldan M.C."/>
            <person name="Sain D."/>
            <person name="Sakthikumar S."/>
            <person name="Sykes S."/>
            <person name="Schwartz D.C."/>
            <person name="Turgeon B.G."/>
            <person name="Wapinski I."/>
            <person name="Yoder O."/>
            <person name="Young S."/>
            <person name="Zeng Q."/>
            <person name="Zhou S."/>
            <person name="Galagan J."/>
            <person name="Cuomo C.A."/>
            <person name="Kistler H.C."/>
            <person name="Rep M."/>
        </authorList>
    </citation>
    <scope>NUCLEOTIDE SEQUENCE [LARGE SCALE GENOMIC DNA]</scope>
    <source>
        <strain evidence="3">M3125 / FGSC 7600</strain>
    </source>
</reference>